<evidence type="ECO:0008006" key="5">
    <source>
        <dbReference type="Google" id="ProtNLM"/>
    </source>
</evidence>
<keyword evidence="4" id="KW-1185">Reference proteome</keyword>
<name>A0AA88E057_FICCA</name>
<dbReference type="InterPro" id="IPR036397">
    <property type="entry name" value="RNaseH_sf"/>
</dbReference>
<sequence length="537" mass="60393">MVFLSETKLFGQRAANLRKRLGFDGMFYVNCEGRSGGLALLWRDAWQVHFRSSACSHIDVDVISDSEVPWICGGDFNEILNPSEVAGGSERSLNEMWLFMEALDWCDLTDMGFVGLKLTIFEDSWKTLHFDGSPSRLVSGLTACVGSLRKWGSRIFGNSPRKVARLQNLVEALHKGPRDSDSLVKIREAEKEFDKPVDQELISSIPLGNAIGGDKWAWHFNSKGLYKVRSGYRAIMESKHSESSSTDSSDVLWWRKLWSLPIPPKGHLFVWRAFHEILLTMVSLRHRGIDCDVACPRCKDVMKSSSHAIFDCPISQMVWKMSRFWKVIENRRAMPFADFLRIMSSEVSMEDLALVCWLAWKLWCERNKVVHGGEVRDPQAIFDLSIASFGEWQALNKVSIQSQAVGSDVWSPPQPGYLKLNIDASVFPNSDRIGIGAAIHDDKGSILGAVAKSVEGSFSPFVVECLALREGLRFAKEIKCVNIEVETDAINVVSAVVDNRELSMKGQFWRMLNSCLLNCGVQIFIISVEALIKLLIF</sequence>
<dbReference type="InterPro" id="IPR052929">
    <property type="entry name" value="RNase_H-like_EbsB-rel"/>
</dbReference>
<comment type="caution">
    <text evidence="3">The sequence shown here is derived from an EMBL/GenBank/DDBJ whole genome shotgun (WGS) entry which is preliminary data.</text>
</comment>
<dbReference type="InterPro" id="IPR026960">
    <property type="entry name" value="RVT-Znf"/>
</dbReference>
<dbReference type="PANTHER" id="PTHR47074">
    <property type="entry name" value="BNAC02G40300D PROTEIN"/>
    <property type="match status" value="1"/>
</dbReference>
<evidence type="ECO:0000259" key="1">
    <source>
        <dbReference type="Pfam" id="PF13456"/>
    </source>
</evidence>
<evidence type="ECO:0000259" key="2">
    <source>
        <dbReference type="Pfam" id="PF13966"/>
    </source>
</evidence>
<dbReference type="GO" id="GO:0004523">
    <property type="term" value="F:RNA-DNA hybrid ribonuclease activity"/>
    <property type="evidence" value="ECO:0007669"/>
    <property type="project" value="InterPro"/>
</dbReference>
<gene>
    <name evidence="3" type="ORF">TIFTF001_032293</name>
</gene>
<dbReference type="Proteomes" id="UP001187192">
    <property type="component" value="Unassembled WGS sequence"/>
</dbReference>
<dbReference type="EMBL" id="BTGU01000145">
    <property type="protein sequence ID" value="GMN63226.1"/>
    <property type="molecule type" value="Genomic_DNA"/>
</dbReference>
<accession>A0AA88E057</accession>
<dbReference type="CDD" id="cd06222">
    <property type="entry name" value="RNase_H_like"/>
    <property type="match status" value="1"/>
</dbReference>
<feature type="domain" description="Reverse transcriptase zinc-binding" evidence="2">
    <location>
        <begin position="226"/>
        <end position="319"/>
    </location>
</feature>
<evidence type="ECO:0000313" key="4">
    <source>
        <dbReference type="Proteomes" id="UP001187192"/>
    </source>
</evidence>
<feature type="domain" description="RNase H type-1" evidence="1">
    <location>
        <begin position="421"/>
        <end position="501"/>
    </location>
</feature>
<protein>
    <recommendedName>
        <fullName evidence="5">Reverse transcriptase zinc-binding domain-containing protein</fullName>
    </recommendedName>
</protein>
<organism evidence="3 4">
    <name type="scientific">Ficus carica</name>
    <name type="common">Common fig</name>
    <dbReference type="NCBI Taxonomy" id="3494"/>
    <lineage>
        <taxon>Eukaryota</taxon>
        <taxon>Viridiplantae</taxon>
        <taxon>Streptophyta</taxon>
        <taxon>Embryophyta</taxon>
        <taxon>Tracheophyta</taxon>
        <taxon>Spermatophyta</taxon>
        <taxon>Magnoliopsida</taxon>
        <taxon>eudicotyledons</taxon>
        <taxon>Gunneridae</taxon>
        <taxon>Pentapetalae</taxon>
        <taxon>rosids</taxon>
        <taxon>fabids</taxon>
        <taxon>Rosales</taxon>
        <taxon>Moraceae</taxon>
        <taxon>Ficeae</taxon>
        <taxon>Ficus</taxon>
    </lineage>
</organism>
<dbReference type="SUPFAM" id="SSF56219">
    <property type="entry name" value="DNase I-like"/>
    <property type="match status" value="1"/>
</dbReference>
<dbReference type="SUPFAM" id="SSF53098">
    <property type="entry name" value="Ribonuclease H-like"/>
    <property type="match status" value="1"/>
</dbReference>
<dbReference type="Gene3D" id="3.30.420.10">
    <property type="entry name" value="Ribonuclease H-like superfamily/Ribonuclease H"/>
    <property type="match status" value="1"/>
</dbReference>
<dbReference type="AlphaFoldDB" id="A0AA88E057"/>
<dbReference type="GO" id="GO:0003676">
    <property type="term" value="F:nucleic acid binding"/>
    <property type="evidence" value="ECO:0007669"/>
    <property type="project" value="InterPro"/>
</dbReference>
<reference evidence="3" key="1">
    <citation type="submission" date="2023-07" db="EMBL/GenBank/DDBJ databases">
        <title>draft genome sequence of fig (Ficus carica).</title>
        <authorList>
            <person name="Takahashi T."/>
            <person name="Nishimura K."/>
        </authorList>
    </citation>
    <scope>NUCLEOTIDE SEQUENCE</scope>
</reference>
<dbReference type="Pfam" id="PF13456">
    <property type="entry name" value="RVT_3"/>
    <property type="match status" value="1"/>
</dbReference>
<dbReference type="InterPro" id="IPR002156">
    <property type="entry name" value="RNaseH_domain"/>
</dbReference>
<dbReference type="PANTHER" id="PTHR47074:SF48">
    <property type="entry name" value="POLYNUCLEOTIDYL TRANSFERASE, RIBONUCLEASE H-LIKE SUPERFAMILY PROTEIN"/>
    <property type="match status" value="1"/>
</dbReference>
<dbReference type="InterPro" id="IPR012337">
    <property type="entry name" value="RNaseH-like_sf"/>
</dbReference>
<proteinExistence type="predicted"/>
<dbReference type="Pfam" id="PF13966">
    <property type="entry name" value="zf-RVT"/>
    <property type="match status" value="1"/>
</dbReference>
<evidence type="ECO:0000313" key="3">
    <source>
        <dbReference type="EMBL" id="GMN63226.1"/>
    </source>
</evidence>
<dbReference type="InterPro" id="IPR036691">
    <property type="entry name" value="Endo/exonu/phosph_ase_sf"/>
</dbReference>
<dbReference type="InterPro" id="IPR044730">
    <property type="entry name" value="RNase_H-like_dom_plant"/>
</dbReference>